<evidence type="ECO:0000313" key="1">
    <source>
        <dbReference type="EMBL" id="MBB5802555.1"/>
    </source>
</evidence>
<accession>A0A7W9M034</accession>
<name>A0A7W9M034_9PSEU</name>
<protein>
    <recommendedName>
        <fullName evidence="3">FtsX extracellular domain-containing protein</fullName>
    </recommendedName>
</protein>
<comment type="caution">
    <text evidence="1">The sequence shown here is derived from an EMBL/GenBank/DDBJ whole genome shotgun (WGS) entry which is preliminary data.</text>
</comment>
<gene>
    <name evidence="1" type="ORF">F4560_002323</name>
</gene>
<organism evidence="1 2">
    <name type="scientific">Saccharothrix ecbatanensis</name>
    <dbReference type="NCBI Taxonomy" id="1105145"/>
    <lineage>
        <taxon>Bacteria</taxon>
        <taxon>Bacillati</taxon>
        <taxon>Actinomycetota</taxon>
        <taxon>Actinomycetes</taxon>
        <taxon>Pseudonocardiales</taxon>
        <taxon>Pseudonocardiaceae</taxon>
        <taxon>Saccharothrix</taxon>
    </lineage>
</organism>
<sequence length="145" mass="16144">MVRRPLLLTVGLALATGVTALLVVFPQARHVPGAPTPYCTALQVLFDADDEMRRVADELRDDDRVREVRDERTKAENHRRLTDELREAGREDLADAAAVDHTPASLRVVEAFGVDAGVFADELRLRHRVNHVDACENPEVLQEGD</sequence>
<dbReference type="RefSeq" id="WP_184919320.1">
    <property type="nucleotide sequence ID" value="NZ_JACHMO010000001.1"/>
</dbReference>
<dbReference type="EMBL" id="JACHMO010000001">
    <property type="protein sequence ID" value="MBB5802555.1"/>
    <property type="molecule type" value="Genomic_DNA"/>
</dbReference>
<evidence type="ECO:0008006" key="3">
    <source>
        <dbReference type="Google" id="ProtNLM"/>
    </source>
</evidence>
<evidence type="ECO:0000313" key="2">
    <source>
        <dbReference type="Proteomes" id="UP000552097"/>
    </source>
</evidence>
<dbReference type="Proteomes" id="UP000552097">
    <property type="component" value="Unassembled WGS sequence"/>
</dbReference>
<dbReference type="AlphaFoldDB" id="A0A7W9M034"/>
<proteinExistence type="predicted"/>
<reference evidence="1 2" key="1">
    <citation type="submission" date="2020-08" db="EMBL/GenBank/DDBJ databases">
        <title>Sequencing the genomes of 1000 actinobacteria strains.</title>
        <authorList>
            <person name="Klenk H.-P."/>
        </authorList>
    </citation>
    <scope>NUCLEOTIDE SEQUENCE [LARGE SCALE GENOMIC DNA]</scope>
    <source>
        <strain evidence="1 2">DSM 45486</strain>
    </source>
</reference>
<keyword evidence="2" id="KW-1185">Reference proteome</keyword>